<keyword evidence="1" id="KW-0479">Metal-binding</keyword>
<organism evidence="2 3">
    <name type="scientific">Tenacibaculum adriaticum</name>
    <dbReference type="NCBI Taxonomy" id="413713"/>
    <lineage>
        <taxon>Bacteria</taxon>
        <taxon>Pseudomonadati</taxon>
        <taxon>Bacteroidota</taxon>
        <taxon>Flavobacteriia</taxon>
        <taxon>Flavobacteriales</taxon>
        <taxon>Flavobacteriaceae</taxon>
        <taxon>Tenacibaculum</taxon>
    </lineage>
</organism>
<dbReference type="RefSeq" id="WP_148868559.1">
    <property type="nucleotide sequence ID" value="NZ_VNIA01000001.1"/>
</dbReference>
<sequence length="226" mass="26191">MSENPFENINYLDFHTHKMRRQSEANISEIVSIHLGKETEHSLYTIGKHPWWTEEVLSKEELNTLTLHLSSEHCLAMGEMGLDKFKGPELSKQIEILKSQLVLANALKKPVIIHCVRAFDQLIQIKKEFPHIPNWCIHGFSRHPELAKQLIHQGFYISLIPVLQPTEKYKTLLTSLPLDRFFLETDSMPNISIENIYLQAAKILNISVETLIKQINKNAITFFNHE</sequence>
<dbReference type="EMBL" id="VNIA01000001">
    <property type="protein sequence ID" value="TYP99858.1"/>
    <property type="molecule type" value="Genomic_DNA"/>
</dbReference>
<dbReference type="PANTHER" id="PTHR47176:SF1">
    <property type="entry name" value="OS04G0577500 PROTEIN"/>
    <property type="match status" value="1"/>
</dbReference>
<feature type="binding site" evidence="1">
    <location>
        <position position="79"/>
    </location>
    <ligand>
        <name>a divalent metal cation</name>
        <dbReference type="ChEBI" id="CHEBI:60240"/>
        <label>1</label>
    </ligand>
</feature>
<protein>
    <submittedName>
        <fullName evidence="2">TatD DNase family protein</fullName>
    </submittedName>
</protein>
<dbReference type="Pfam" id="PF01026">
    <property type="entry name" value="TatD_DNase"/>
    <property type="match status" value="1"/>
</dbReference>
<dbReference type="GO" id="GO:0016788">
    <property type="term" value="F:hydrolase activity, acting on ester bonds"/>
    <property type="evidence" value="ECO:0007669"/>
    <property type="project" value="InterPro"/>
</dbReference>
<dbReference type="InterPro" id="IPR001130">
    <property type="entry name" value="TatD-like"/>
</dbReference>
<evidence type="ECO:0000256" key="1">
    <source>
        <dbReference type="PIRSR" id="PIRSR005902-1"/>
    </source>
</evidence>
<reference evidence="2 3" key="1">
    <citation type="submission" date="2019-07" db="EMBL/GenBank/DDBJ databases">
        <title>Genomic Encyclopedia of Type Strains, Phase IV (KMG-IV): sequencing the most valuable type-strain genomes for metagenomic binning, comparative biology and taxonomic classification.</title>
        <authorList>
            <person name="Goeker M."/>
        </authorList>
    </citation>
    <scope>NUCLEOTIDE SEQUENCE [LARGE SCALE GENOMIC DNA]</scope>
    <source>
        <strain evidence="2 3">DSM 18961</strain>
    </source>
</reference>
<evidence type="ECO:0000313" key="2">
    <source>
        <dbReference type="EMBL" id="TYP99858.1"/>
    </source>
</evidence>
<dbReference type="Gene3D" id="3.20.20.140">
    <property type="entry name" value="Metal-dependent hydrolases"/>
    <property type="match status" value="1"/>
</dbReference>
<dbReference type="AlphaFoldDB" id="A0A5S5DX70"/>
<dbReference type="PIRSF" id="PIRSF005902">
    <property type="entry name" value="DNase_TatD"/>
    <property type="match status" value="1"/>
</dbReference>
<dbReference type="SUPFAM" id="SSF51556">
    <property type="entry name" value="Metallo-dependent hydrolases"/>
    <property type="match status" value="1"/>
</dbReference>
<dbReference type="Proteomes" id="UP000323136">
    <property type="component" value="Unassembled WGS sequence"/>
</dbReference>
<dbReference type="PANTHER" id="PTHR47176">
    <property type="entry name" value="OSJNBA0020J04.13 PROTEIN"/>
    <property type="match status" value="1"/>
</dbReference>
<gene>
    <name evidence="2" type="ORF">C7447_101463</name>
</gene>
<evidence type="ECO:0000313" key="3">
    <source>
        <dbReference type="Proteomes" id="UP000323136"/>
    </source>
</evidence>
<feature type="binding site" evidence="1">
    <location>
        <position position="138"/>
    </location>
    <ligand>
        <name>a divalent metal cation</name>
        <dbReference type="ChEBI" id="CHEBI:60240"/>
        <label>2</label>
    </ligand>
</feature>
<name>A0A5S5DX70_9FLAO</name>
<dbReference type="InterPro" id="IPR032466">
    <property type="entry name" value="Metal_Hydrolase"/>
</dbReference>
<comment type="caution">
    <text evidence="2">The sequence shown here is derived from an EMBL/GenBank/DDBJ whole genome shotgun (WGS) entry which is preliminary data.</text>
</comment>
<accession>A0A5S5DX70</accession>
<dbReference type="OrthoDB" id="664222at2"/>
<feature type="binding site" evidence="1">
    <location>
        <position position="114"/>
    </location>
    <ligand>
        <name>a divalent metal cation</name>
        <dbReference type="ChEBI" id="CHEBI:60240"/>
        <label>2</label>
    </ligand>
</feature>
<feature type="binding site" evidence="1">
    <location>
        <position position="186"/>
    </location>
    <ligand>
        <name>a divalent metal cation</name>
        <dbReference type="ChEBI" id="CHEBI:60240"/>
        <label>1</label>
    </ligand>
</feature>
<proteinExistence type="predicted"/>
<keyword evidence="3" id="KW-1185">Reference proteome</keyword>
<dbReference type="GO" id="GO:0046872">
    <property type="term" value="F:metal ion binding"/>
    <property type="evidence" value="ECO:0007669"/>
    <property type="project" value="UniProtKB-KW"/>
</dbReference>